<keyword evidence="1" id="KW-0812">Transmembrane</keyword>
<keyword evidence="2" id="KW-1185">Reference proteome</keyword>
<keyword evidence="1" id="KW-1133">Transmembrane helix</keyword>
<sequence length="72" mass="8632">MRIGWIHKLVNKWPGKKTFGMYRFLPIFFVLGAALEYSMINWKVGEVNFYNTFKRRQAKDIVEDKIKKYSAI</sequence>
<evidence type="ECO:0000256" key="1">
    <source>
        <dbReference type="SAM" id="Phobius"/>
    </source>
</evidence>
<dbReference type="OrthoDB" id="5913955at2759"/>
<reference evidence="3" key="1">
    <citation type="submission" date="2025-08" db="UniProtKB">
        <authorList>
            <consortium name="RefSeq"/>
        </authorList>
    </citation>
    <scope>IDENTIFICATION</scope>
</reference>
<evidence type="ECO:0000313" key="2">
    <source>
        <dbReference type="Proteomes" id="UP001652582"/>
    </source>
</evidence>
<dbReference type="PANTHER" id="PTHR35250:SF1">
    <property type="entry name" value="UBIQUINOL-CYTOCHROME-C REDUCTASE COMPLEX ASSEMBLY FACTOR 5"/>
    <property type="match status" value="1"/>
</dbReference>
<evidence type="ECO:0000313" key="3">
    <source>
        <dbReference type="RefSeq" id="XP_023950530.1"/>
    </source>
</evidence>
<dbReference type="InterPro" id="IPR028183">
    <property type="entry name" value="UQCC5"/>
</dbReference>
<dbReference type="Pfam" id="PF15114">
    <property type="entry name" value="UPF0640"/>
    <property type="match status" value="1"/>
</dbReference>
<name>A0A6J1NS39_BICAN</name>
<dbReference type="AlphaFoldDB" id="A0A6J1NS39"/>
<feature type="transmembrane region" description="Helical" evidence="1">
    <location>
        <begin position="21"/>
        <end position="40"/>
    </location>
</feature>
<organism evidence="2 3">
    <name type="scientific">Bicyclus anynana</name>
    <name type="common">Squinting bush brown butterfly</name>
    <dbReference type="NCBI Taxonomy" id="110368"/>
    <lineage>
        <taxon>Eukaryota</taxon>
        <taxon>Metazoa</taxon>
        <taxon>Ecdysozoa</taxon>
        <taxon>Arthropoda</taxon>
        <taxon>Hexapoda</taxon>
        <taxon>Insecta</taxon>
        <taxon>Pterygota</taxon>
        <taxon>Neoptera</taxon>
        <taxon>Endopterygota</taxon>
        <taxon>Lepidoptera</taxon>
        <taxon>Glossata</taxon>
        <taxon>Ditrysia</taxon>
        <taxon>Papilionoidea</taxon>
        <taxon>Nymphalidae</taxon>
        <taxon>Satyrinae</taxon>
        <taxon>Satyrini</taxon>
        <taxon>Mycalesina</taxon>
        <taxon>Bicyclus</taxon>
    </lineage>
</organism>
<dbReference type="KEGG" id="bany:112054847"/>
<dbReference type="Proteomes" id="UP001652582">
    <property type="component" value="Chromosome 5"/>
</dbReference>
<keyword evidence="1" id="KW-0472">Membrane</keyword>
<proteinExistence type="predicted"/>
<dbReference type="PANTHER" id="PTHR35250">
    <property type="entry name" value="SMALL INTEGRAL MEMBRANE PROTEIN 4"/>
    <property type="match status" value="1"/>
</dbReference>
<dbReference type="CTD" id="50395"/>
<protein>
    <submittedName>
        <fullName evidence="3">Small integral membrane protein 4</fullName>
    </submittedName>
</protein>
<dbReference type="RefSeq" id="XP_023950530.1">
    <property type="nucleotide sequence ID" value="XM_024094762.2"/>
</dbReference>
<dbReference type="GeneID" id="112054847"/>
<accession>A0A6J1NS39</accession>
<gene>
    <name evidence="3" type="primary">LOC112054847</name>
</gene>